<evidence type="ECO:0000313" key="3">
    <source>
        <dbReference type="Proteomes" id="UP001152795"/>
    </source>
</evidence>
<name>A0A7D9HVB0_PARCT</name>
<dbReference type="OrthoDB" id="1739706at2759"/>
<feature type="region of interest" description="Disordered" evidence="1">
    <location>
        <begin position="1"/>
        <end position="23"/>
    </location>
</feature>
<keyword evidence="3" id="KW-1185">Reference proteome</keyword>
<accession>A0A7D9HVB0</accession>
<sequence length="241" mass="27811">MVDEFLEDVQVSTSSGEQRRSKRNTAIPSRLDDFLITESLPSENTKRPNIQIFIECLDVLNAEFSRRFSTENIALWEAMSALSPSSDVYLEYDILKPLFEYATTIPVLRDFYLKEKLATKDLEAECRIYARVFKDKEWPKNENEKIDLSEVAIIVINNHQKGAPILSSLYKVAVTSGFTSTRVECVFSSLTRVDSPQRRSMKTQREADLAYLSFESKVLLNDITFEDFHKAWKMKPRTLSL</sequence>
<gene>
    <name evidence="2" type="ORF">PACLA_8A084750</name>
</gene>
<protein>
    <submittedName>
        <fullName evidence="2">Uncharacterized protein</fullName>
    </submittedName>
</protein>
<evidence type="ECO:0000256" key="1">
    <source>
        <dbReference type="SAM" id="MobiDB-lite"/>
    </source>
</evidence>
<proteinExistence type="predicted"/>
<dbReference type="Proteomes" id="UP001152795">
    <property type="component" value="Unassembled WGS sequence"/>
</dbReference>
<evidence type="ECO:0000313" key="2">
    <source>
        <dbReference type="EMBL" id="CAB3993666.1"/>
    </source>
</evidence>
<reference evidence="2" key="1">
    <citation type="submission" date="2020-04" db="EMBL/GenBank/DDBJ databases">
        <authorList>
            <person name="Alioto T."/>
            <person name="Alioto T."/>
            <person name="Gomez Garrido J."/>
        </authorList>
    </citation>
    <scope>NUCLEOTIDE SEQUENCE</scope>
    <source>
        <strain evidence="2">A484AB</strain>
    </source>
</reference>
<dbReference type="AlphaFoldDB" id="A0A7D9HVB0"/>
<organism evidence="2 3">
    <name type="scientific">Paramuricea clavata</name>
    <name type="common">Red gorgonian</name>
    <name type="synonym">Violescent sea-whip</name>
    <dbReference type="NCBI Taxonomy" id="317549"/>
    <lineage>
        <taxon>Eukaryota</taxon>
        <taxon>Metazoa</taxon>
        <taxon>Cnidaria</taxon>
        <taxon>Anthozoa</taxon>
        <taxon>Octocorallia</taxon>
        <taxon>Malacalcyonacea</taxon>
        <taxon>Plexauridae</taxon>
        <taxon>Paramuricea</taxon>
    </lineage>
</organism>
<comment type="caution">
    <text evidence="2">The sequence shown here is derived from an EMBL/GenBank/DDBJ whole genome shotgun (WGS) entry which is preliminary data.</text>
</comment>
<dbReference type="EMBL" id="CACRXK020002305">
    <property type="protein sequence ID" value="CAB3993666.1"/>
    <property type="molecule type" value="Genomic_DNA"/>
</dbReference>